<proteinExistence type="predicted"/>
<accession>A0A382C8T1</accession>
<dbReference type="EMBL" id="UINC01033355">
    <property type="protein sequence ID" value="SVB22518.1"/>
    <property type="molecule type" value="Genomic_DNA"/>
</dbReference>
<dbReference type="AlphaFoldDB" id="A0A382C8T1"/>
<organism evidence="1">
    <name type="scientific">marine metagenome</name>
    <dbReference type="NCBI Taxonomy" id="408172"/>
    <lineage>
        <taxon>unclassified sequences</taxon>
        <taxon>metagenomes</taxon>
        <taxon>ecological metagenomes</taxon>
    </lineage>
</organism>
<reference evidence="1" key="1">
    <citation type="submission" date="2018-05" db="EMBL/GenBank/DDBJ databases">
        <authorList>
            <person name="Lanie J.A."/>
            <person name="Ng W.-L."/>
            <person name="Kazmierczak K.M."/>
            <person name="Andrzejewski T.M."/>
            <person name="Davidsen T.M."/>
            <person name="Wayne K.J."/>
            <person name="Tettelin H."/>
            <person name="Glass J.I."/>
            <person name="Rusch D."/>
            <person name="Podicherti R."/>
            <person name="Tsui H.-C.T."/>
            <person name="Winkler M.E."/>
        </authorList>
    </citation>
    <scope>NUCLEOTIDE SEQUENCE</scope>
</reference>
<evidence type="ECO:0000313" key="1">
    <source>
        <dbReference type="EMBL" id="SVB22518.1"/>
    </source>
</evidence>
<name>A0A382C8T1_9ZZZZ</name>
<sequence>MVISIIILISGQVIKSLINSNASNF</sequence>
<protein>
    <submittedName>
        <fullName evidence="1">Uncharacterized protein</fullName>
    </submittedName>
</protein>
<gene>
    <name evidence="1" type="ORF">METZ01_LOCUS175372</name>
</gene>